<dbReference type="PANTHER" id="PTHR11527">
    <property type="entry name" value="HEAT-SHOCK PROTEIN 20 FAMILY MEMBER"/>
    <property type="match status" value="1"/>
</dbReference>
<organism evidence="5 6">
    <name type="scientific">Candidatus Sungbacteria bacterium RIFCSPHIGHO2_02_FULL_53_17</name>
    <dbReference type="NCBI Taxonomy" id="1802275"/>
    <lineage>
        <taxon>Bacteria</taxon>
        <taxon>Candidatus Sungiibacteriota</taxon>
    </lineage>
</organism>
<dbReference type="Pfam" id="PF00011">
    <property type="entry name" value="HSP20"/>
    <property type="match status" value="1"/>
</dbReference>
<protein>
    <recommendedName>
        <fullName evidence="4">SHSP domain-containing protein</fullName>
    </recommendedName>
</protein>
<dbReference type="SUPFAM" id="SSF49764">
    <property type="entry name" value="HSP20-like chaperones"/>
    <property type="match status" value="1"/>
</dbReference>
<dbReference type="EMBL" id="MHQN01000013">
    <property type="protein sequence ID" value="OHA03746.1"/>
    <property type="molecule type" value="Genomic_DNA"/>
</dbReference>
<feature type="region of interest" description="Disordered" evidence="3">
    <location>
        <begin position="1"/>
        <end position="81"/>
    </location>
</feature>
<proteinExistence type="inferred from homology"/>
<name>A0A1G2KWE6_9BACT</name>
<evidence type="ECO:0000256" key="3">
    <source>
        <dbReference type="SAM" id="MobiDB-lite"/>
    </source>
</evidence>
<evidence type="ECO:0000313" key="6">
    <source>
        <dbReference type="Proteomes" id="UP000177177"/>
    </source>
</evidence>
<feature type="compositionally biased region" description="Basic and acidic residues" evidence="3">
    <location>
        <begin position="45"/>
        <end position="55"/>
    </location>
</feature>
<evidence type="ECO:0000313" key="5">
    <source>
        <dbReference type="EMBL" id="OHA03746.1"/>
    </source>
</evidence>
<dbReference type="Gene3D" id="2.60.40.790">
    <property type="match status" value="1"/>
</dbReference>
<dbReference type="CDD" id="cd06464">
    <property type="entry name" value="ACD_sHsps-like"/>
    <property type="match status" value="1"/>
</dbReference>
<feature type="domain" description="SHSP" evidence="4">
    <location>
        <begin position="77"/>
        <end position="189"/>
    </location>
</feature>
<comment type="similarity">
    <text evidence="1 2">Belongs to the small heat shock protein (HSP20) family.</text>
</comment>
<dbReference type="InterPro" id="IPR031107">
    <property type="entry name" value="Small_HSP"/>
</dbReference>
<dbReference type="InterPro" id="IPR008978">
    <property type="entry name" value="HSP20-like_chaperone"/>
</dbReference>
<comment type="caution">
    <text evidence="5">The sequence shown here is derived from an EMBL/GenBank/DDBJ whole genome shotgun (WGS) entry which is preliminary data.</text>
</comment>
<sequence>MSTFFEKLTGSKQSDADTVDLSSRRSEPSESTTSHAHARKSTAKRASEEQEEKTPSRPMHMRVASENRESMPEEPAPAEEEGELTVDIYDNGDAIVIQSTVAGVKPEDLDVSITNDSVTIRGRRERHEDVREDSYYYKELFWGTFSRSVILPEEIEDDMAEAVLKHGLLSIKLPKKRRGVIQKLKVKVS</sequence>
<gene>
    <name evidence="5" type="ORF">A3C92_00080</name>
</gene>
<dbReference type="InterPro" id="IPR002068">
    <property type="entry name" value="A-crystallin/Hsp20_dom"/>
</dbReference>
<evidence type="ECO:0000256" key="1">
    <source>
        <dbReference type="PROSITE-ProRule" id="PRU00285"/>
    </source>
</evidence>
<evidence type="ECO:0000259" key="4">
    <source>
        <dbReference type="PROSITE" id="PS01031"/>
    </source>
</evidence>
<dbReference type="Proteomes" id="UP000177177">
    <property type="component" value="Unassembled WGS sequence"/>
</dbReference>
<dbReference type="PROSITE" id="PS01031">
    <property type="entry name" value="SHSP"/>
    <property type="match status" value="1"/>
</dbReference>
<dbReference type="AlphaFoldDB" id="A0A1G2KWE6"/>
<evidence type="ECO:0000256" key="2">
    <source>
        <dbReference type="RuleBase" id="RU003616"/>
    </source>
</evidence>
<accession>A0A1G2KWE6</accession>
<reference evidence="5 6" key="1">
    <citation type="journal article" date="2016" name="Nat. Commun.">
        <title>Thousands of microbial genomes shed light on interconnected biogeochemical processes in an aquifer system.</title>
        <authorList>
            <person name="Anantharaman K."/>
            <person name="Brown C.T."/>
            <person name="Hug L.A."/>
            <person name="Sharon I."/>
            <person name="Castelle C.J."/>
            <person name="Probst A.J."/>
            <person name="Thomas B.C."/>
            <person name="Singh A."/>
            <person name="Wilkins M.J."/>
            <person name="Karaoz U."/>
            <person name="Brodie E.L."/>
            <person name="Williams K.H."/>
            <person name="Hubbard S.S."/>
            <person name="Banfield J.F."/>
        </authorList>
    </citation>
    <scope>NUCLEOTIDE SEQUENCE [LARGE SCALE GENOMIC DNA]</scope>
</reference>